<organism evidence="1 2">
    <name type="scientific">Faecalibacterium prausnitzii</name>
    <dbReference type="NCBI Taxonomy" id="853"/>
    <lineage>
        <taxon>Bacteria</taxon>
        <taxon>Bacillati</taxon>
        <taxon>Bacillota</taxon>
        <taxon>Clostridia</taxon>
        <taxon>Eubacteriales</taxon>
        <taxon>Oscillospiraceae</taxon>
        <taxon>Faecalibacterium</taxon>
    </lineage>
</organism>
<dbReference type="EMBL" id="PRLD01000057">
    <property type="protein sequence ID" value="RAW53612.1"/>
    <property type="molecule type" value="Genomic_DNA"/>
</dbReference>
<dbReference type="SUPFAM" id="SSF88659">
    <property type="entry name" value="Sigma3 and sigma4 domains of RNA polymerase sigma factors"/>
    <property type="match status" value="1"/>
</dbReference>
<dbReference type="InterPro" id="IPR013249">
    <property type="entry name" value="RNA_pol_sigma70_r4_t2"/>
</dbReference>
<reference evidence="1 2" key="1">
    <citation type="submission" date="2018-02" db="EMBL/GenBank/DDBJ databases">
        <title>Complete genome sequencing of Faecalibacterium prausnitzii strains isolated from the human gut.</title>
        <authorList>
            <person name="Fitzgerald B.C."/>
            <person name="Shkoporov A.N."/>
            <person name="Ross P.R."/>
            <person name="Hill C."/>
        </authorList>
    </citation>
    <scope>NUCLEOTIDE SEQUENCE [LARGE SCALE GENOMIC DNA]</scope>
    <source>
        <strain evidence="1 2">APC923/51-1</strain>
    </source>
</reference>
<dbReference type="GO" id="GO:0006352">
    <property type="term" value="P:DNA-templated transcription initiation"/>
    <property type="evidence" value="ECO:0007669"/>
    <property type="project" value="InterPro"/>
</dbReference>
<dbReference type="GO" id="GO:0016987">
    <property type="term" value="F:sigma factor activity"/>
    <property type="evidence" value="ECO:0007669"/>
    <property type="project" value="InterPro"/>
</dbReference>
<dbReference type="AlphaFoldDB" id="A0A174C2V3"/>
<protein>
    <submittedName>
        <fullName evidence="1">Sigma-70 family RNA polymerase sigma factor</fullName>
    </submittedName>
</protein>
<gene>
    <name evidence="1" type="ORF">C4N24_14985</name>
</gene>
<dbReference type="Pfam" id="PF08281">
    <property type="entry name" value="Sigma70_r4_2"/>
    <property type="match status" value="1"/>
</dbReference>
<name>A0A174C2V3_9FIRM</name>
<dbReference type="OrthoDB" id="9789193at2"/>
<evidence type="ECO:0000313" key="1">
    <source>
        <dbReference type="EMBL" id="RAW53612.1"/>
    </source>
</evidence>
<evidence type="ECO:0000313" key="2">
    <source>
        <dbReference type="Proteomes" id="UP000251281"/>
    </source>
</evidence>
<proteinExistence type="predicted"/>
<dbReference type="Gene3D" id="1.10.10.10">
    <property type="entry name" value="Winged helix-like DNA-binding domain superfamily/Winged helix DNA-binding domain"/>
    <property type="match status" value="1"/>
</dbReference>
<dbReference type="Proteomes" id="UP000251281">
    <property type="component" value="Unassembled WGS sequence"/>
</dbReference>
<comment type="caution">
    <text evidence="1">The sequence shown here is derived from an EMBL/GenBank/DDBJ whole genome shotgun (WGS) entry which is preliminary data.</text>
</comment>
<dbReference type="GO" id="GO:0003677">
    <property type="term" value="F:DNA binding"/>
    <property type="evidence" value="ECO:0007669"/>
    <property type="project" value="InterPro"/>
</dbReference>
<dbReference type="InterPro" id="IPR013324">
    <property type="entry name" value="RNA_pol_sigma_r3/r4-like"/>
</dbReference>
<dbReference type="InterPro" id="IPR036388">
    <property type="entry name" value="WH-like_DNA-bd_sf"/>
</dbReference>
<sequence length="162" mass="18668">MSFNNGNERRKLNAKWEHLRVQYREAGMSEDAIQAMYEFDLGVLNSERAYITNTMTVSGAADDCAAKETSDFKQYEKAVTVTDTYHETKSRFAWIGEIENEQLLTALETLKVEDLEIITMYAYEGYDITEISKVYGVSRPTISIKIKRITKFLKNFNFNATN</sequence>
<dbReference type="RefSeq" id="WP_005946633.1">
    <property type="nucleotide sequence ID" value="NZ_CP157369.1"/>
</dbReference>
<accession>A0A174C2V3</accession>